<evidence type="ECO:0000313" key="2">
    <source>
        <dbReference type="Proteomes" id="UP000190166"/>
    </source>
</evidence>
<keyword evidence="2" id="KW-1185">Reference proteome</keyword>
<protein>
    <submittedName>
        <fullName evidence="1">Uncharacterized protein</fullName>
    </submittedName>
</protein>
<sequence length="70" mass="7595">MSAEVVRKKLYFHKAGSALIINATAEYISLIGNIDYDTAAAFRAVGLDAVSSIAIDDTWTALRVRPLNKP</sequence>
<gene>
    <name evidence="1" type="ORF">SAMN05660461_1223</name>
</gene>
<dbReference type="Proteomes" id="UP000190166">
    <property type="component" value="Unassembled WGS sequence"/>
</dbReference>
<dbReference type="RefSeq" id="WP_079468501.1">
    <property type="nucleotide sequence ID" value="NZ_FUZZ01000001.1"/>
</dbReference>
<accession>A0A1T5NEF4</accession>
<proteinExistence type="predicted"/>
<organism evidence="1 2">
    <name type="scientific">Chitinophaga ginsengisegetis</name>
    <dbReference type="NCBI Taxonomy" id="393003"/>
    <lineage>
        <taxon>Bacteria</taxon>
        <taxon>Pseudomonadati</taxon>
        <taxon>Bacteroidota</taxon>
        <taxon>Chitinophagia</taxon>
        <taxon>Chitinophagales</taxon>
        <taxon>Chitinophagaceae</taxon>
        <taxon>Chitinophaga</taxon>
    </lineage>
</organism>
<evidence type="ECO:0000313" key="1">
    <source>
        <dbReference type="EMBL" id="SKC98569.1"/>
    </source>
</evidence>
<reference evidence="1 2" key="1">
    <citation type="submission" date="2017-02" db="EMBL/GenBank/DDBJ databases">
        <authorList>
            <person name="Peterson S.W."/>
        </authorList>
    </citation>
    <scope>NUCLEOTIDE SEQUENCE [LARGE SCALE GENOMIC DNA]</scope>
    <source>
        <strain evidence="1 2">DSM 18108</strain>
    </source>
</reference>
<dbReference type="STRING" id="393003.SAMN05660461_1223"/>
<name>A0A1T5NEF4_9BACT</name>
<dbReference type="AlphaFoldDB" id="A0A1T5NEF4"/>
<dbReference type="EMBL" id="FUZZ01000001">
    <property type="protein sequence ID" value="SKC98569.1"/>
    <property type="molecule type" value="Genomic_DNA"/>
</dbReference>